<dbReference type="STRING" id="264251.FB00_12945"/>
<evidence type="ECO:0000256" key="3">
    <source>
        <dbReference type="ARBA" id="ARBA00022729"/>
    </source>
</evidence>
<dbReference type="PANTHER" id="PTHR30024:SF47">
    <property type="entry name" value="TAURINE-BINDING PERIPLASMIC PROTEIN"/>
    <property type="match status" value="1"/>
</dbReference>
<dbReference type="SUPFAM" id="SSF53850">
    <property type="entry name" value="Periplasmic binding protein-like II"/>
    <property type="match status" value="1"/>
</dbReference>
<comment type="similarity">
    <text evidence="2">Belongs to the bacterial solute-binding protein SsuA/TauA family.</text>
</comment>
<proteinExistence type="inferred from homology"/>
<reference evidence="5 6" key="1">
    <citation type="submission" date="2014-05" db="EMBL/GenBank/DDBJ databases">
        <title>Cellulosimicrobium funkei U11 genome.</title>
        <authorList>
            <person name="Hu C."/>
            <person name="Gong Y."/>
            <person name="Wan W."/>
            <person name="Jiang M."/>
        </authorList>
    </citation>
    <scope>NUCLEOTIDE SEQUENCE [LARGE SCALE GENOMIC DNA]</scope>
    <source>
        <strain evidence="5 6">U11</strain>
    </source>
</reference>
<dbReference type="GO" id="GO:0042918">
    <property type="term" value="P:alkanesulfonate transmembrane transport"/>
    <property type="evidence" value="ECO:0007669"/>
    <property type="project" value="TreeGrafter"/>
</dbReference>
<dbReference type="PANTHER" id="PTHR30024">
    <property type="entry name" value="ALIPHATIC SULFONATES-BINDING PROTEIN-RELATED"/>
    <property type="match status" value="1"/>
</dbReference>
<evidence type="ECO:0000256" key="2">
    <source>
        <dbReference type="ARBA" id="ARBA00010742"/>
    </source>
</evidence>
<dbReference type="AlphaFoldDB" id="A0A0H2KLF5"/>
<dbReference type="EMBL" id="JNBQ01000016">
    <property type="protein sequence ID" value="KLN34316.1"/>
    <property type="molecule type" value="Genomic_DNA"/>
</dbReference>
<comment type="caution">
    <text evidence="5">The sequence shown here is derived from an EMBL/GenBank/DDBJ whole genome shotgun (WGS) entry which is preliminary data.</text>
</comment>
<feature type="domain" description="SsuA/THI5-like" evidence="4">
    <location>
        <begin position="49"/>
        <end position="258"/>
    </location>
</feature>
<dbReference type="GO" id="GO:0042597">
    <property type="term" value="C:periplasmic space"/>
    <property type="evidence" value="ECO:0007669"/>
    <property type="project" value="UniProtKB-SubCell"/>
</dbReference>
<dbReference type="PROSITE" id="PS51257">
    <property type="entry name" value="PROKAR_LIPOPROTEIN"/>
    <property type="match status" value="1"/>
</dbReference>
<evidence type="ECO:0000313" key="6">
    <source>
        <dbReference type="Proteomes" id="UP000035265"/>
    </source>
</evidence>
<dbReference type="InterPro" id="IPR015168">
    <property type="entry name" value="SsuA/THI5"/>
</dbReference>
<name>A0A0H2KLF5_9MICO</name>
<dbReference type="Pfam" id="PF09084">
    <property type="entry name" value="NMT1"/>
    <property type="match status" value="1"/>
</dbReference>
<keyword evidence="3" id="KW-0732">Signal</keyword>
<evidence type="ECO:0000256" key="1">
    <source>
        <dbReference type="ARBA" id="ARBA00004418"/>
    </source>
</evidence>
<dbReference type="RefSeq" id="WP_082141271.1">
    <property type="nucleotide sequence ID" value="NZ_JNBQ01000016.1"/>
</dbReference>
<accession>A0A0H2KLF5</accession>
<dbReference type="PATRIC" id="fig|264251.5.peg.2631"/>
<evidence type="ECO:0000259" key="4">
    <source>
        <dbReference type="Pfam" id="PF09084"/>
    </source>
</evidence>
<organism evidence="5 6">
    <name type="scientific">Cellulosimicrobium funkei</name>
    <dbReference type="NCBI Taxonomy" id="264251"/>
    <lineage>
        <taxon>Bacteria</taxon>
        <taxon>Bacillati</taxon>
        <taxon>Actinomycetota</taxon>
        <taxon>Actinomycetes</taxon>
        <taxon>Micrococcales</taxon>
        <taxon>Promicromonosporaceae</taxon>
        <taxon>Cellulosimicrobium</taxon>
    </lineage>
</organism>
<dbReference type="Gene3D" id="3.40.190.10">
    <property type="entry name" value="Periplasmic binding protein-like II"/>
    <property type="match status" value="2"/>
</dbReference>
<protein>
    <recommendedName>
        <fullName evidence="4">SsuA/THI5-like domain-containing protein</fullName>
    </recommendedName>
</protein>
<comment type="subcellular location">
    <subcellularLocation>
        <location evidence="1">Periplasm</location>
    </subcellularLocation>
</comment>
<sequence>MAISRRSSITISLVAAAGILAGCAGGSDPSGGGDDAAPKISFLYSPYADYAPFFLAEDKGYFEEAGVDVELLAKGGTSGETYQLVSTNNVTAGGATWGAGLFNATEAGASLSVIASVSRVPESGPNPAPFVVAADSGITSIEQVAGSRVGIPGDGGFGIYSVAKALEAGGLTLDDVELVNVGPPETGPALVGGSVDAAWSIEPISSSLESEGIASEILPIDYHAGTELGALVFSTEYVDEHPDAVVAFTAAYLRAAAELEAGGWDDPANQEIIARYTELPVETLTSLALTEQDPTGEIDWEDVHAQEQFFRDRGTLEYEGEADVESIFRADLLEQARERAAELGS</sequence>
<dbReference type="Proteomes" id="UP000035265">
    <property type="component" value="Unassembled WGS sequence"/>
</dbReference>
<keyword evidence="6" id="KW-1185">Reference proteome</keyword>
<gene>
    <name evidence="5" type="ORF">FB00_12945</name>
</gene>
<evidence type="ECO:0000313" key="5">
    <source>
        <dbReference type="EMBL" id="KLN34316.1"/>
    </source>
</evidence>